<reference evidence="1" key="1">
    <citation type="submission" date="2021-03" db="EMBL/GenBank/DDBJ databases">
        <authorList>
            <consortium name="DOE Joint Genome Institute"/>
            <person name="Ahrendt S."/>
            <person name="Looney B.P."/>
            <person name="Miyauchi S."/>
            <person name="Morin E."/>
            <person name="Drula E."/>
            <person name="Courty P.E."/>
            <person name="Chicoki N."/>
            <person name="Fauchery L."/>
            <person name="Kohler A."/>
            <person name="Kuo A."/>
            <person name="Labutti K."/>
            <person name="Pangilinan J."/>
            <person name="Lipzen A."/>
            <person name="Riley R."/>
            <person name="Andreopoulos W."/>
            <person name="He G."/>
            <person name="Johnson J."/>
            <person name="Barry K.W."/>
            <person name="Grigoriev I.V."/>
            <person name="Nagy L."/>
            <person name="Hibbett D."/>
            <person name="Henrissat B."/>
            <person name="Matheny P.B."/>
            <person name="Labbe J."/>
            <person name="Martin F."/>
        </authorList>
    </citation>
    <scope>NUCLEOTIDE SEQUENCE</scope>
    <source>
        <strain evidence="1">HHB10654</strain>
    </source>
</reference>
<protein>
    <submittedName>
        <fullName evidence="1">Uncharacterized protein</fullName>
    </submittedName>
</protein>
<keyword evidence="2" id="KW-1185">Reference proteome</keyword>
<evidence type="ECO:0000313" key="1">
    <source>
        <dbReference type="EMBL" id="KAI0065272.1"/>
    </source>
</evidence>
<evidence type="ECO:0000313" key="2">
    <source>
        <dbReference type="Proteomes" id="UP000814140"/>
    </source>
</evidence>
<gene>
    <name evidence="1" type="ORF">BV25DRAFT_1799241</name>
</gene>
<name>A0ACB8T9S2_9AGAM</name>
<organism evidence="1 2">
    <name type="scientific">Artomyces pyxidatus</name>
    <dbReference type="NCBI Taxonomy" id="48021"/>
    <lineage>
        <taxon>Eukaryota</taxon>
        <taxon>Fungi</taxon>
        <taxon>Dikarya</taxon>
        <taxon>Basidiomycota</taxon>
        <taxon>Agaricomycotina</taxon>
        <taxon>Agaricomycetes</taxon>
        <taxon>Russulales</taxon>
        <taxon>Auriscalpiaceae</taxon>
        <taxon>Artomyces</taxon>
    </lineage>
</organism>
<proteinExistence type="predicted"/>
<dbReference type="Proteomes" id="UP000814140">
    <property type="component" value="Unassembled WGS sequence"/>
</dbReference>
<comment type="caution">
    <text evidence="1">The sequence shown here is derived from an EMBL/GenBank/DDBJ whole genome shotgun (WGS) entry which is preliminary data.</text>
</comment>
<accession>A0ACB8T9S2</accession>
<reference evidence="1" key="2">
    <citation type="journal article" date="2022" name="New Phytol.">
        <title>Evolutionary transition to the ectomycorrhizal habit in the genomes of a hyperdiverse lineage of mushroom-forming fungi.</title>
        <authorList>
            <person name="Looney B."/>
            <person name="Miyauchi S."/>
            <person name="Morin E."/>
            <person name="Drula E."/>
            <person name="Courty P.E."/>
            <person name="Kohler A."/>
            <person name="Kuo A."/>
            <person name="LaButti K."/>
            <person name="Pangilinan J."/>
            <person name="Lipzen A."/>
            <person name="Riley R."/>
            <person name="Andreopoulos W."/>
            <person name="He G."/>
            <person name="Johnson J."/>
            <person name="Nolan M."/>
            <person name="Tritt A."/>
            <person name="Barry K.W."/>
            <person name="Grigoriev I.V."/>
            <person name="Nagy L.G."/>
            <person name="Hibbett D."/>
            <person name="Henrissat B."/>
            <person name="Matheny P.B."/>
            <person name="Labbe J."/>
            <person name="Martin F.M."/>
        </authorList>
    </citation>
    <scope>NUCLEOTIDE SEQUENCE</scope>
    <source>
        <strain evidence="1">HHB10654</strain>
    </source>
</reference>
<sequence>MTTVAAQPSTAVQSAPTALNGFVPPPPDKYRGAVVEDLQLSPAFALPQDERIGRAIELAYDRDFSHIPVLDRKRKPLGYVEVAALKKKWEAGEADPTDNVALYMTKFNRSVSTNPYTVITPDTPLADLERFLQDNIFALVTDYGRKFVLGVATAQDLETFVSRRGI</sequence>
<dbReference type="EMBL" id="MU277196">
    <property type="protein sequence ID" value="KAI0065272.1"/>
    <property type="molecule type" value="Genomic_DNA"/>
</dbReference>